<gene>
    <name evidence="2" type="ORF">N0B51_06725</name>
</gene>
<keyword evidence="1" id="KW-1133">Transmembrane helix</keyword>
<evidence type="ECO:0000313" key="3">
    <source>
        <dbReference type="Proteomes" id="UP001142648"/>
    </source>
</evidence>
<keyword evidence="3" id="KW-1185">Reference proteome</keyword>
<organism evidence="2 3">
    <name type="scientific">Tsuneonella litorea</name>
    <dbReference type="NCBI Taxonomy" id="2976475"/>
    <lineage>
        <taxon>Bacteria</taxon>
        <taxon>Pseudomonadati</taxon>
        <taxon>Pseudomonadota</taxon>
        <taxon>Alphaproteobacteria</taxon>
        <taxon>Sphingomonadales</taxon>
        <taxon>Erythrobacteraceae</taxon>
        <taxon>Tsuneonella</taxon>
    </lineage>
</organism>
<dbReference type="Proteomes" id="UP001142648">
    <property type="component" value="Unassembled WGS sequence"/>
</dbReference>
<reference evidence="2" key="1">
    <citation type="submission" date="2022-09" db="EMBL/GenBank/DDBJ databases">
        <title>The genome sequence of Tsuneonella sp. YG55.</title>
        <authorList>
            <person name="Liu Y."/>
        </authorList>
    </citation>
    <scope>NUCLEOTIDE SEQUENCE</scope>
    <source>
        <strain evidence="2">YG55</strain>
    </source>
</reference>
<keyword evidence="1" id="KW-0472">Membrane</keyword>
<sequence>MTREGHRIESPKDRLTQGIALALLLVLGGLAIVGPSGLLAWGDNLRLLDQRRAQIAALTHERDELKLQVDALNPKHADPDFVGELIRRDLNVVHPDEVVILLDPADQPRK</sequence>
<proteinExistence type="predicted"/>
<dbReference type="EMBL" id="JAOAMV010000003">
    <property type="protein sequence ID" value="MCT2558670.1"/>
    <property type="molecule type" value="Genomic_DNA"/>
</dbReference>
<dbReference type="Pfam" id="PF04977">
    <property type="entry name" value="DivIC"/>
    <property type="match status" value="1"/>
</dbReference>
<keyword evidence="1" id="KW-0812">Transmembrane</keyword>
<evidence type="ECO:0000313" key="2">
    <source>
        <dbReference type="EMBL" id="MCT2558670.1"/>
    </source>
</evidence>
<dbReference type="AlphaFoldDB" id="A0A9X2W2C3"/>
<comment type="caution">
    <text evidence="2">The sequence shown here is derived from an EMBL/GenBank/DDBJ whole genome shotgun (WGS) entry which is preliminary data.</text>
</comment>
<dbReference type="InterPro" id="IPR007060">
    <property type="entry name" value="FtsL/DivIC"/>
</dbReference>
<name>A0A9X2W2C3_9SPHN</name>
<evidence type="ECO:0000256" key="1">
    <source>
        <dbReference type="SAM" id="Phobius"/>
    </source>
</evidence>
<feature type="transmembrane region" description="Helical" evidence="1">
    <location>
        <begin position="20"/>
        <end position="42"/>
    </location>
</feature>
<protein>
    <submittedName>
        <fullName evidence="2">Septum formation initiator family protein</fullName>
    </submittedName>
</protein>
<dbReference type="RefSeq" id="WP_259961545.1">
    <property type="nucleotide sequence ID" value="NZ_JAOAMV010000003.1"/>
</dbReference>
<accession>A0A9X2W2C3</accession>